<sequence length="588" mass="67379">MVNQKVKFETRCLHSLVKVFADEELQEAAYVSGTALRGEYYSFQVAYRTALYMKNIRVSVKSGLAADSEVTVKSVGLAPSELPNYNDPDDYLLRTTPGLYPDPLYPLEAGNGVVHALPNQWRSVWVTVQVADEAASGVYPVEIDFAEESGEALGSGVFQLEIIGAELPEQQLVHTEWFYLDCLASCYKLETFSEAHWAIIEKYVAHYVKSGMNMILTPLFSPPLELDYGKYRPTVQLVGVKQSGKTGDETYSFDFTLLKRWVEVCLRNGVKHFEFSHLFTQWGAKHAPKIFAEVDGDGTQRQIFGWETDAEGEAYREFLTQFIPQLVQFIKAHGLERSCYFHLSDEPGAWCLDSYKSASDTVRSLLKDEFPIIDALSEYDFYKRGLLTHPVVSTEHIHTYIENDADNLWAYYCCCEYKNHESNRFFNMPSARNRIIGVQLYKYDIQGFLHWGYNHWYSQRSRREINPYQVTDADMAFPSGDAFLVYPGEDGPIDSIRLVVLREALQDARALRLLESLTSKQEVLALLEEGLSEPITFRQYERGSAWMLEMRERVNRRIAECVRGGQEQGHEQEQKQERDNMHGRGLPC</sequence>
<dbReference type="Proteomes" id="UP000272528">
    <property type="component" value="Chromosome"/>
</dbReference>
<reference evidence="4" key="1">
    <citation type="submission" date="2018-12" db="EMBL/GenBank/DDBJ databases">
        <title>Genome sequence of Peanibacillus sp.</title>
        <authorList>
            <person name="Subramani G."/>
            <person name="Srinivasan S."/>
            <person name="Kim M.K."/>
        </authorList>
    </citation>
    <scope>NUCLEOTIDE SEQUENCE [LARGE SCALE GENOMIC DNA]</scope>
    <source>
        <strain evidence="4">18JY67-1</strain>
    </source>
</reference>
<gene>
    <name evidence="3" type="ORF">EJC50_28785</name>
</gene>
<dbReference type="AlphaFoldDB" id="A0A3Q8XAW5"/>
<feature type="compositionally biased region" description="Basic and acidic residues" evidence="1">
    <location>
        <begin position="568"/>
        <end position="582"/>
    </location>
</feature>
<dbReference type="SUPFAM" id="SSF51445">
    <property type="entry name" value="(Trans)glycosidases"/>
    <property type="match status" value="1"/>
</dbReference>
<dbReference type="KEGG" id="palb:EJC50_28785"/>
<keyword evidence="4" id="KW-1185">Reference proteome</keyword>
<name>A0A3Q8XAW5_9BACL</name>
<protein>
    <submittedName>
        <fullName evidence="3">DUF4091 domain-containing protein</fullName>
    </submittedName>
</protein>
<dbReference type="Gene3D" id="3.20.20.80">
    <property type="entry name" value="Glycosidases"/>
    <property type="match status" value="1"/>
</dbReference>
<evidence type="ECO:0000259" key="2">
    <source>
        <dbReference type="Pfam" id="PF13320"/>
    </source>
</evidence>
<accession>A0A3Q8XAW5</accession>
<evidence type="ECO:0000256" key="1">
    <source>
        <dbReference type="SAM" id="MobiDB-lite"/>
    </source>
</evidence>
<dbReference type="OrthoDB" id="197680at2"/>
<dbReference type="EMBL" id="CP034437">
    <property type="protein sequence ID" value="AZN43959.1"/>
    <property type="molecule type" value="Genomic_DNA"/>
</dbReference>
<evidence type="ECO:0000313" key="3">
    <source>
        <dbReference type="EMBL" id="AZN43959.1"/>
    </source>
</evidence>
<dbReference type="InterPro" id="IPR025150">
    <property type="entry name" value="GH123_cat"/>
</dbReference>
<evidence type="ECO:0000313" key="4">
    <source>
        <dbReference type="Proteomes" id="UP000272528"/>
    </source>
</evidence>
<dbReference type="Pfam" id="PF13320">
    <property type="entry name" value="GH123_cat"/>
    <property type="match status" value="1"/>
</dbReference>
<feature type="region of interest" description="Disordered" evidence="1">
    <location>
        <begin position="563"/>
        <end position="588"/>
    </location>
</feature>
<dbReference type="InterPro" id="IPR017853">
    <property type="entry name" value="GH"/>
</dbReference>
<feature type="domain" description="Glycoside hydrolase 123 catalytic" evidence="2">
    <location>
        <begin position="177"/>
        <end position="514"/>
    </location>
</feature>
<organism evidence="3 4">
    <name type="scientific">Paenibacillus albus</name>
    <dbReference type="NCBI Taxonomy" id="2495582"/>
    <lineage>
        <taxon>Bacteria</taxon>
        <taxon>Bacillati</taxon>
        <taxon>Bacillota</taxon>
        <taxon>Bacilli</taxon>
        <taxon>Bacillales</taxon>
        <taxon>Paenibacillaceae</taxon>
        <taxon>Paenibacillus</taxon>
    </lineage>
</organism>
<proteinExistence type="predicted"/>